<dbReference type="EMBL" id="LT629757">
    <property type="protein sequence ID" value="SDS21570.1"/>
    <property type="molecule type" value="Genomic_DNA"/>
</dbReference>
<organism evidence="1 2">
    <name type="scientific">Nocardioides scoriae</name>
    <dbReference type="NCBI Taxonomy" id="642780"/>
    <lineage>
        <taxon>Bacteria</taxon>
        <taxon>Bacillati</taxon>
        <taxon>Actinomycetota</taxon>
        <taxon>Actinomycetes</taxon>
        <taxon>Propionibacteriales</taxon>
        <taxon>Nocardioidaceae</taxon>
        <taxon>Nocardioides</taxon>
    </lineage>
</organism>
<dbReference type="AlphaFoldDB" id="A0A1H1QDQ1"/>
<gene>
    <name evidence="1" type="ORF">SAMN04488570_1387</name>
</gene>
<evidence type="ECO:0000313" key="2">
    <source>
        <dbReference type="Proteomes" id="UP000198859"/>
    </source>
</evidence>
<dbReference type="Proteomes" id="UP000198859">
    <property type="component" value="Chromosome I"/>
</dbReference>
<protein>
    <submittedName>
        <fullName evidence="1">Uncharacterized protein</fullName>
    </submittedName>
</protein>
<accession>A0A1H1QDQ1</accession>
<dbReference type="OrthoDB" id="3789324at2"/>
<sequence>MTRPVTPHATRALPPAVVAGLRAEVRRFVTEAGTRRLVPATCRVGRPGGASLLLPGPGSDADAGLRADLVERALDGLEDARGALAWVARSGPLLAGDEELAWHAAARAGFGRHGLEVAAFVVLNRHGWVDLVGGDQRRWSRVRAAPR</sequence>
<dbReference type="RefSeq" id="WP_091727651.1">
    <property type="nucleotide sequence ID" value="NZ_LT629757.1"/>
</dbReference>
<name>A0A1H1QDQ1_9ACTN</name>
<proteinExistence type="predicted"/>
<reference evidence="2" key="1">
    <citation type="submission" date="2016-10" db="EMBL/GenBank/DDBJ databases">
        <authorList>
            <person name="Varghese N."/>
            <person name="Submissions S."/>
        </authorList>
    </citation>
    <scope>NUCLEOTIDE SEQUENCE [LARGE SCALE GENOMIC DNA]</scope>
    <source>
        <strain evidence="2">DSM 22127</strain>
    </source>
</reference>
<keyword evidence="2" id="KW-1185">Reference proteome</keyword>
<evidence type="ECO:0000313" key="1">
    <source>
        <dbReference type="EMBL" id="SDS21570.1"/>
    </source>
</evidence>